<dbReference type="GO" id="GO:0005640">
    <property type="term" value="C:nuclear outer membrane"/>
    <property type="evidence" value="ECO:0007669"/>
    <property type="project" value="UniProtKB-SubCell"/>
</dbReference>
<keyword evidence="8" id="KW-1185">Reference proteome</keyword>
<keyword evidence="2" id="KW-0812">Transmembrane</keyword>
<dbReference type="EMBL" id="JAGMWT010000008">
    <property type="protein sequence ID" value="KAH7123734.1"/>
    <property type="molecule type" value="Genomic_DNA"/>
</dbReference>
<organism evidence="7 8">
    <name type="scientific">Dendryphion nanum</name>
    <dbReference type="NCBI Taxonomy" id="256645"/>
    <lineage>
        <taxon>Eukaryota</taxon>
        <taxon>Fungi</taxon>
        <taxon>Dikarya</taxon>
        <taxon>Ascomycota</taxon>
        <taxon>Pezizomycotina</taxon>
        <taxon>Dothideomycetes</taxon>
        <taxon>Pleosporomycetidae</taxon>
        <taxon>Pleosporales</taxon>
        <taxon>Torulaceae</taxon>
        <taxon>Dendryphion</taxon>
    </lineage>
</organism>
<evidence type="ECO:0000256" key="6">
    <source>
        <dbReference type="ARBA" id="ARBA00034303"/>
    </source>
</evidence>
<dbReference type="SUPFAM" id="SSF53474">
    <property type="entry name" value="alpha/beta-Hydrolases"/>
    <property type="match status" value="1"/>
</dbReference>
<evidence type="ECO:0000256" key="4">
    <source>
        <dbReference type="ARBA" id="ARBA00023136"/>
    </source>
</evidence>
<evidence type="ECO:0000313" key="7">
    <source>
        <dbReference type="EMBL" id="KAH7123734.1"/>
    </source>
</evidence>
<evidence type="ECO:0000256" key="1">
    <source>
        <dbReference type="ARBA" id="ARBA00007387"/>
    </source>
</evidence>
<evidence type="ECO:0000256" key="3">
    <source>
        <dbReference type="ARBA" id="ARBA00022989"/>
    </source>
</evidence>
<keyword evidence="5" id="KW-0539">Nucleus</keyword>
<dbReference type="Proteomes" id="UP000700596">
    <property type="component" value="Unassembled WGS sequence"/>
</dbReference>
<comment type="subcellular location">
    <subcellularLocation>
        <location evidence="6">Nucleus outer membrane</location>
        <topology evidence="6">Single-pass membrane protein</topology>
    </subcellularLocation>
</comment>
<keyword evidence="3" id="KW-1133">Transmembrane helix</keyword>
<dbReference type="AlphaFoldDB" id="A0A9P9DRJ6"/>
<gene>
    <name evidence="7" type="ORF">B0J11DRAFT_550576</name>
</gene>
<proteinExistence type="inferred from homology"/>
<name>A0A9P9DRJ6_9PLEO</name>
<dbReference type="InterPro" id="IPR008547">
    <property type="entry name" value="DUF829_TMEM53"/>
</dbReference>
<evidence type="ECO:0000256" key="5">
    <source>
        <dbReference type="ARBA" id="ARBA00023242"/>
    </source>
</evidence>
<keyword evidence="4" id="KW-0472">Membrane</keyword>
<accession>A0A9P9DRJ6</accession>
<sequence length="271" mass="30193">MSTSTKISRDATLWTPPDAKPHELIVLCTWLGGTGRPVSKYITMYQTVAPQTPILHIASHVLTVTPPYPFQRAQMSESIKVIQNTISAAASSSQAPKIQIHTFSNGGSNSATQLLIAHQARTGEKIPIHSLVLDSSPAKGEYWKSYHSITLSMPPSPFFKYIVGPIAGHLVPGWMLTGAKLGLYPVFEDLIRDTLLSEEVLEGRKSVVYLWGKGDLHVDWEDVKSHAEEAEGKGWLVRSEEFEGSVHVGHWRVEPERYERVVKETWEQEGK</sequence>
<dbReference type="OrthoDB" id="77878at2759"/>
<protein>
    <submittedName>
        <fullName evidence="7">Indole-diterpene biosynthesis protein-like protein PaxU</fullName>
    </submittedName>
</protein>
<dbReference type="PANTHER" id="PTHR12265:SF30">
    <property type="entry name" value="TRANSMEMBRANE PROTEIN 53"/>
    <property type="match status" value="1"/>
</dbReference>
<evidence type="ECO:0000313" key="8">
    <source>
        <dbReference type="Proteomes" id="UP000700596"/>
    </source>
</evidence>
<comment type="caution">
    <text evidence="7">The sequence shown here is derived from an EMBL/GenBank/DDBJ whole genome shotgun (WGS) entry which is preliminary data.</text>
</comment>
<dbReference type="PANTHER" id="PTHR12265">
    <property type="entry name" value="TRANSMEMBRANE PROTEIN 53"/>
    <property type="match status" value="1"/>
</dbReference>
<comment type="similarity">
    <text evidence="1">Belongs to the TMEM53 family.</text>
</comment>
<dbReference type="Gene3D" id="3.40.50.1820">
    <property type="entry name" value="alpha/beta hydrolase"/>
    <property type="match status" value="1"/>
</dbReference>
<dbReference type="Pfam" id="PF05705">
    <property type="entry name" value="DUF829"/>
    <property type="match status" value="1"/>
</dbReference>
<reference evidence="7" key="1">
    <citation type="journal article" date="2021" name="Nat. Commun.">
        <title>Genetic determinants of endophytism in the Arabidopsis root mycobiome.</title>
        <authorList>
            <person name="Mesny F."/>
            <person name="Miyauchi S."/>
            <person name="Thiergart T."/>
            <person name="Pickel B."/>
            <person name="Atanasova L."/>
            <person name="Karlsson M."/>
            <person name="Huettel B."/>
            <person name="Barry K.W."/>
            <person name="Haridas S."/>
            <person name="Chen C."/>
            <person name="Bauer D."/>
            <person name="Andreopoulos W."/>
            <person name="Pangilinan J."/>
            <person name="LaButti K."/>
            <person name="Riley R."/>
            <person name="Lipzen A."/>
            <person name="Clum A."/>
            <person name="Drula E."/>
            <person name="Henrissat B."/>
            <person name="Kohler A."/>
            <person name="Grigoriev I.V."/>
            <person name="Martin F.M."/>
            <person name="Hacquard S."/>
        </authorList>
    </citation>
    <scope>NUCLEOTIDE SEQUENCE</scope>
    <source>
        <strain evidence="7">MPI-CAGE-CH-0243</strain>
    </source>
</reference>
<dbReference type="InterPro" id="IPR029058">
    <property type="entry name" value="AB_hydrolase_fold"/>
</dbReference>
<evidence type="ECO:0000256" key="2">
    <source>
        <dbReference type="ARBA" id="ARBA00022692"/>
    </source>
</evidence>